<dbReference type="HOGENOM" id="CLU_083400_0_0_6"/>
<evidence type="ECO:0000259" key="1">
    <source>
        <dbReference type="Pfam" id="PF12867"/>
    </source>
</evidence>
<dbReference type="STRING" id="491952.Mar181_0344"/>
<dbReference type="InterPro" id="IPR024775">
    <property type="entry name" value="DinB-like"/>
</dbReference>
<dbReference type="AlphaFoldDB" id="F6CY82"/>
<dbReference type="EMBL" id="CP002771">
    <property type="protein sequence ID" value="AEF53409.1"/>
    <property type="molecule type" value="Genomic_DNA"/>
</dbReference>
<dbReference type="InterPro" id="IPR034660">
    <property type="entry name" value="DinB/YfiT-like"/>
</dbReference>
<dbReference type="PANTHER" id="PTHR39473:SF1">
    <property type="entry name" value="DINB-LIKE DOMAIN-CONTAINING PROTEIN"/>
    <property type="match status" value="1"/>
</dbReference>
<dbReference type="RefSeq" id="WP_013794886.1">
    <property type="nucleotide sequence ID" value="NC_015559.1"/>
</dbReference>
<name>F6CY82_MARPP</name>
<dbReference type="OrthoDB" id="1162179at2"/>
<keyword evidence="3" id="KW-1185">Reference proteome</keyword>
<gene>
    <name evidence="2" type="ordered locus">Mar181_0344</name>
</gene>
<evidence type="ECO:0000313" key="2">
    <source>
        <dbReference type="EMBL" id="AEF53409.1"/>
    </source>
</evidence>
<protein>
    <recommendedName>
        <fullName evidence="1">DinB-like domain-containing protein</fullName>
    </recommendedName>
</protein>
<dbReference type="KEGG" id="mpc:Mar181_0344"/>
<accession>F6CY82</accession>
<evidence type="ECO:0000313" key="3">
    <source>
        <dbReference type="Proteomes" id="UP000009230"/>
    </source>
</evidence>
<reference evidence="2 3" key="1">
    <citation type="journal article" date="2012" name="Stand. Genomic Sci.">
        <title>Complete genome sequence of Marinomonas posidonica type strain (IVIA-Po-181(T)).</title>
        <authorList>
            <person name="Lucas-Elio P."/>
            <person name="Goodwin L."/>
            <person name="Woyke T."/>
            <person name="Pitluck S."/>
            <person name="Nolan M."/>
            <person name="Kyrpides N.C."/>
            <person name="Detter J.C."/>
            <person name="Copeland A."/>
            <person name="Lu M."/>
            <person name="Bruce D."/>
            <person name="Detter C."/>
            <person name="Tapia R."/>
            <person name="Han S."/>
            <person name="Land M.L."/>
            <person name="Ivanova N."/>
            <person name="Mikhailova N."/>
            <person name="Johnston A.W."/>
            <person name="Sanchez-Amat A."/>
        </authorList>
    </citation>
    <scope>NUCLEOTIDE SEQUENCE [LARGE SCALE GENOMIC DNA]</scope>
    <source>
        <strain evidence="3">CECT 7376 / NCIMB 14433 / IVIA-Po-181</strain>
    </source>
</reference>
<feature type="domain" description="DinB-like" evidence="1">
    <location>
        <begin position="34"/>
        <end position="168"/>
    </location>
</feature>
<dbReference type="Pfam" id="PF12867">
    <property type="entry name" value="DinB_2"/>
    <property type="match status" value="1"/>
</dbReference>
<organism evidence="2 3">
    <name type="scientific">Marinomonas posidonica (strain CECT 7376 / NCIMB 14433 / IVIA-Po-181)</name>
    <dbReference type="NCBI Taxonomy" id="491952"/>
    <lineage>
        <taxon>Bacteria</taxon>
        <taxon>Pseudomonadati</taxon>
        <taxon>Pseudomonadota</taxon>
        <taxon>Gammaproteobacteria</taxon>
        <taxon>Oceanospirillales</taxon>
        <taxon>Oceanospirillaceae</taxon>
        <taxon>Marinomonas</taxon>
    </lineage>
</organism>
<proteinExistence type="predicted"/>
<dbReference type="PANTHER" id="PTHR39473">
    <property type="match status" value="1"/>
</dbReference>
<dbReference type="Proteomes" id="UP000009230">
    <property type="component" value="Chromosome"/>
</dbReference>
<dbReference type="SUPFAM" id="SSF109854">
    <property type="entry name" value="DinB/YfiT-like putative metalloenzymes"/>
    <property type="match status" value="1"/>
</dbReference>
<dbReference type="eggNOG" id="COG2318">
    <property type="taxonomic scope" value="Bacteria"/>
</dbReference>
<sequence>MIPLLNSERHQKRFVRGELAVVQGCIDCLEQGKAFLSSLTSEQYLASAEPYVTSSIGEHFRHLLDVYQGVYLGVYSRGSEANQSTHHARVIDYNQRRRGHRVETCRLQALAEIDELLAWLESLTVDDVKASVQVISEVSVCQTQSAQMYSTLERELTFIAQHANHHFAMTKVTMTLLGGHVEADFGFAPATLTYLGRS</sequence>